<gene>
    <name evidence="3" type="ORF">GDO54_015369</name>
</gene>
<dbReference type="AlphaFoldDB" id="A0AAV3A8K6"/>
<feature type="compositionally biased region" description="Low complexity" evidence="2">
    <location>
        <begin position="400"/>
        <end position="414"/>
    </location>
</feature>
<dbReference type="EMBL" id="DYDO01000008">
    <property type="protein sequence ID" value="DBA19552.1"/>
    <property type="molecule type" value="Genomic_DNA"/>
</dbReference>
<evidence type="ECO:0000256" key="2">
    <source>
        <dbReference type="SAM" id="MobiDB-lite"/>
    </source>
</evidence>
<dbReference type="GO" id="GO:0071539">
    <property type="term" value="P:protein localization to centrosome"/>
    <property type="evidence" value="ECO:0007669"/>
    <property type="project" value="TreeGrafter"/>
</dbReference>
<reference evidence="3" key="1">
    <citation type="thesis" date="2020" institute="ProQuest LLC" country="789 East Eisenhower Parkway, Ann Arbor, MI, USA">
        <title>Comparative Genomics and Chromosome Evolution.</title>
        <authorList>
            <person name="Mudd A.B."/>
        </authorList>
    </citation>
    <scope>NUCLEOTIDE SEQUENCE</scope>
    <source>
        <strain evidence="3">1538</strain>
        <tissue evidence="3">Blood</tissue>
    </source>
</reference>
<evidence type="ECO:0008006" key="5">
    <source>
        <dbReference type="Google" id="ProtNLM"/>
    </source>
</evidence>
<evidence type="ECO:0000256" key="1">
    <source>
        <dbReference type="SAM" id="Coils"/>
    </source>
</evidence>
<proteinExistence type="predicted"/>
<feature type="coiled-coil region" evidence="1">
    <location>
        <begin position="179"/>
        <end position="310"/>
    </location>
</feature>
<sequence>MVATPMTHSVPPTAFNVPAAPVLQTSTVPVSHQPTHQADMLSQPSNWIQDPGLLQLAAAHLAQLRSQESAYIDEHEKERIVTDTEEMSSDEEEAAMMDKATARDISCQTSFSSSKKCSPGKTEQKIKTVKYLLGEIKAVMADQDDGEALRLVTELEHNVSLLPAVVGNTNVHAEIALALQPLRSENTQLRRRLRILNQQLRERERAARSEDQSYEVTSLQSLTETLQQQLMESQKSLESQQRKNEELLKMLEAQKDENKTLSQTIREKEQEILQIQQQNGLTSSKLRIESEDAVGNMKSLQFKLESAEKENQILGITLRQRDAEVSRLRELTRTLQASMAKLLCDLGKDNTRESPGSQLTQAALDSYEKQLQNDQCPASTSIISYLKRLEMDQVIPSTNDQPDPAPSHSDPSADLISNGHINYHRPEPTVSSITSYSPQKLQTEVNSESCFLIGDEYKPDDTTYLPLASSPHKATFVRPMCTPPKVCKADRDVGDKINVFGASERISTIQRSLFNTTSATSDKLTKIQEPNVLKSKEYSGVPPPLFHHLRNLRVSDSQPIDQSVFDVMSAKSDWSFATFSTFTSHDEQDFRNGLAALDANIAKLQRTLQSSIKK</sequence>
<protein>
    <recommendedName>
        <fullName evidence="5">Coiled-coil domain-containing protein 14</fullName>
    </recommendedName>
</protein>
<keyword evidence="4" id="KW-1185">Reference proteome</keyword>
<feature type="region of interest" description="Disordered" evidence="2">
    <location>
        <begin position="395"/>
        <end position="436"/>
    </location>
</feature>
<keyword evidence="1" id="KW-0175">Coiled coil</keyword>
<evidence type="ECO:0000313" key="3">
    <source>
        <dbReference type="EMBL" id="DBA19552.1"/>
    </source>
</evidence>
<dbReference type="PANTHER" id="PTHR22367:SF2">
    <property type="entry name" value="COILED-COIL DOMAIN-CONTAINING PROTEIN 14"/>
    <property type="match status" value="1"/>
</dbReference>
<dbReference type="Proteomes" id="UP001181693">
    <property type="component" value="Unassembled WGS sequence"/>
</dbReference>
<comment type="caution">
    <text evidence="3">The sequence shown here is derived from an EMBL/GenBank/DDBJ whole genome shotgun (WGS) entry which is preliminary data.</text>
</comment>
<dbReference type="GO" id="GO:0034451">
    <property type="term" value="C:centriolar satellite"/>
    <property type="evidence" value="ECO:0007669"/>
    <property type="project" value="TreeGrafter"/>
</dbReference>
<name>A0AAV3A8K6_PYXAD</name>
<evidence type="ECO:0000313" key="4">
    <source>
        <dbReference type="Proteomes" id="UP001181693"/>
    </source>
</evidence>
<dbReference type="PANTHER" id="PTHR22367">
    <property type="entry name" value="COILED-COIL DOMAIN-CONTAINING PROTEIN 14"/>
    <property type="match status" value="1"/>
</dbReference>
<dbReference type="Pfam" id="PF15254">
    <property type="entry name" value="CCDC14"/>
    <property type="match status" value="1"/>
</dbReference>
<organism evidence="3 4">
    <name type="scientific">Pyxicephalus adspersus</name>
    <name type="common">African bullfrog</name>
    <dbReference type="NCBI Taxonomy" id="30357"/>
    <lineage>
        <taxon>Eukaryota</taxon>
        <taxon>Metazoa</taxon>
        <taxon>Chordata</taxon>
        <taxon>Craniata</taxon>
        <taxon>Vertebrata</taxon>
        <taxon>Euteleostomi</taxon>
        <taxon>Amphibia</taxon>
        <taxon>Batrachia</taxon>
        <taxon>Anura</taxon>
        <taxon>Neobatrachia</taxon>
        <taxon>Ranoidea</taxon>
        <taxon>Pyxicephalidae</taxon>
        <taxon>Pyxicephalinae</taxon>
        <taxon>Pyxicephalus</taxon>
    </lineage>
</organism>
<dbReference type="InterPro" id="IPR029343">
    <property type="entry name" value="CCDC14"/>
</dbReference>
<accession>A0AAV3A8K6</accession>